<comment type="subcellular location">
    <subcellularLocation>
        <location evidence="1">Peroxisome</location>
    </subcellularLocation>
</comment>
<dbReference type="EMBL" id="UYRV01006871">
    <property type="protein sequence ID" value="VDK54080.1"/>
    <property type="molecule type" value="Genomic_DNA"/>
</dbReference>
<protein>
    <recommendedName>
        <fullName evidence="3">AMP-dependent synthetase/ligase domain-containing protein</fullName>
    </recommendedName>
</protein>
<dbReference type="InterPro" id="IPR000873">
    <property type="entry name" value="AMP-dep_synth/lig_dom"/>
</dbReference>
<dbReference type="PANTHER" id="PTHR24096">
    <property type="entry name" value="LONG-CHAIN-FATTY-ACID--COA LIGASE"/>
    <property type="match status" value="1"/>
</dbReference>
<sequence length="179" mass="19376">MLADDPSQQITYSDLHKQTYALASFLSNSGIGHLNVCCSVLPSCIEFVPSYLGTMMVGGVSMCADENCTKDELVRAFTSGQCKAIITTFTLLSKVMAAAKSCPFIKTIICITSSADQLLPEGVVAWEDVMQTHTVQFEKYKYSGSNAAFIQYQSGVPESRNGIVMSHSSISTMLDVNSK</sequence>
<dbReference type="OrthoDB" id="10253869at2759"/>
<keyword evidence="2" id="KW-0576">Peroxisome</keyword>
<reference evidence="4 5" key="1">
    <citation type="submission" date="2018-11" db="EMBL/GenBank/DDBJ databases">
        <authorList>
            <consortium name="Pathogen Informatics"/>
        </authorList>
    </citation>
    <scope>NUCLEOTIDE SEQUENCE [LARGE SCALE GENOMIC DNA]</scope>
</reference>
<proteinExistence type="predicted"/>
<dbReference type="GO" id="GO:0005777">
    <property type="term" value="C:peroxisome"/>
    <property type="evidence" value="ECO:0007669"/>
    <property type="project" value="UniProtKB-SubCell"/>
</dbReference>
<accession>A0A3P6RH85</accession>
<gene>
    <name evidence="4" type="ORF">CGOC_LOCUS2886</name>
</gene>
<evidence type="ECO:0000313" key="4">
    <source>
        <dbReference type="EMBL" id="VDK54080.1"/>
    </source>
</evidence>
<dbReference type="Pfam" id="PF00501">
    <property type="entry name" value="AMP-binding"/>
    <property type="match status" value="1"/>
</dbReference>
<evidence type="ECO:0000256" key="2">
    <source>
        <dbReference type="ARBA" id="ARBA00023140"/>
    </source>
</evidence>
<name>A0A3P6RH85_CYLGO</name>
<evidence type="ECO:0000256" key="1">
    <source>
        <dbReference type="ARBA" id="ARBA00004275"/>
    </source>
</evidence>
<feature type="domain" description="AMP-dependent synthetase/ligase" evidence="3">
    <location>
        <begin position="5"/>
        <end position="173"/>
    </location>
</feature>
<dbReference type="AlphaFoldDB" id="A0A3P6RH85"/>
<keyword evidence="5" id="KW-1185">Reference proteome</keyword>
<dbReference type="SUPFAM" id="SSF56801">
    <property type="entry name" value="Acetyl-CoA synthetase-like"/>
    <property type="match status" value="1"/>
</dbReference>
<dbReference type="GO" id="GO:0016405">
    <property type="term" value="F:CoA-ligase activity"/>
    <property type="evidence" value="ECO:0007669"/>
    <property type="project" value="TreeGrafter"/>
</dbReference>
<dbReference type="PANTHER" id="PTHR24096:SF422">
    <property type="entry name" value="BCDNA.GH02901"/>
    <property type="match status" value="1"/>
</dbReference>
<organism evidence="4 5">
    <name type="scientific">Cylicostephanus goldi</name>
    <name type="common">Nematode worm</name>
    <dbReference type="NCBI Taxonomy" id="71465"/>
    <lineage>
        <taxon>Eukaryota</taxon>
        <taxon>Metazoa</taxon>
        <taxon>Ecdysozoa</taxon>
        <taxon>Nematoda</taxon>
        <taxon>Chromadorea</taxon>
        <taxon>Rhabditida</taxon>
        <taxon>Rhabditina</taxon>
        <taxon>Rhabditomorpha</taxon>
        <taxon>Strongyloidea</taxon>
        <taxon>Strongylidae</taxon>
        <taxon>Cylicostephanus</taxon>
    </lineage>
</organism>
<dbReference type="InterPro" id="IPR042099">
    <property type="entry name" value="ANL_N_sf"/>
</dbReference>
<evidence type="ECO:0000313" key="5">
    <source>
        <dbReference type="Proteomes" id="UP000271889"/>
    </source>
</evidence>
<dbReference type="Proteomes" id="UP000271889">
    <property type="component" value="Unassembled WGS sequence"/>
</dbReference>
<evidence type="ECO:0000259" key="3">
    <source>
        <dbReference type="Pfam" id="PF00501"/>
    </source>
</evidence>
<dbReference type="Gene3D" id="3.40.50.12780">
    <property type="entry name" value="N-terminal domain of ligase-like"/>
    <property type="match status" value="1"/>
</dbReference>